<gene>
    <name evidence="2" type="ORF">BVRB_8g200200</name>
</gene>
<name>A0A7G2RLZ8_BETVV</name>
<feature type="region of interest" description="Disordered" evidence="1">
    <location>
        <begin position="36"/>
        <end position="67"/>
    </location>
</feature>
<dbReference type="Proteomes" id="UP000035740">
    <property type="component" value="Unassembled WGS sequence"/>
</dbReference>
<comment type="caution">
    <text evidence="2">The sequence shown here is derived from an EMBL/GenBank/DDBJ whole genome shotgun (WGS) entry which is preliminary data.</text>
</comment>
<sequence>MKARNRLRDLRYWVLNKAKERPKWLGKTIYETMKKKSQEPAFLEKSEKAKKNRRGGSISNPVEPSHFQGSISVAQHAKKMTTTFVKTRGFVKTRLRFDNDGDVVGLRGRTKEEMEEGRGERGERICIDC</sequence>
<keyword evidence="3" id="KW-1185">Reference proteome</keyword>
<feature type="compositionally biased region" description="Basic and acidic residues" evidence="1">
    <location>
        <begin position="36"/>
        <end position="49"/>
    </location>
</feature>
<proteinExistence type="predicted"/>
<dbReference type="Gramene" id="KMS96715">
    <property type="protein sequence ID" value="KMS96715"/>
    <property type="gene ID" value="BVRB_8g200200"/>
</dbReference>
<evidence type="ECO:0000256" key="1">
    <source>
        <dbReference type="SAM" id="MobiDB-lite"/>
    </source>
</evidence>
<dbReference type="EMBL" id="KQ090362">
    <property type="protein sequence ID" value="KMS96715.1"/>
    <property type="molecule type" value="Genomic_DNA"/>
</dbReference>
<reference evidence="2 3" key="1">
    <citation type="journal article" date="2014" name="Nature">
        <title>The genome of the recently domesticated crop plant sugar beet (Beta vulgaris).</title>
        <authorList>
            <person name="Dohm J.C."/>
            <person name="Minoche A.E."/>
            <person name="Holtgrawe D."/>
            <person name="Capella-Gutierrez S."/>
            <person name="Zakrzewski F."/>
            <person name="Tafer H."/>
            <person name="Rupp O."/>
            <person name="Sorensen T.R."/>
            <person name="Stracke R."/>
            <person name="Reinhardt R."/>
            <person name="Goesmann A."/>
            <person name="Kraft T."/>
            <person name="Schulz B."/>
            <person name="Stadler P.F."/>
            <person name="Schmidt T."/>
            <person name="Gabaldon T."/>
            <person name="Lehrach H."/>
            <person name="Weisshaar B."/>
            <person name="Himmelbauer H."/>
        </authorList>
    </citation>
    <scope>NUCLEOTIDE SEQUENCE [LARGE SCALE GENOMIC DNA]</scope>
    <source>
        <tissue evidence="2">Taproot</tissue>
    </source>
</reference>
<evidence type="ECO:0000313" key="2">
    <source>
        <dbReference type="EMBL" id="KMS96715.1"/>
    </source>
</evidence>
<evidence type="ECO:0000313" key="3">
    <source>
        <dbReference type="Proteomes" id="UP000035740"/>
    </source>
</evidence>
<protein>
    <submittedName>
        <fullName evidence="2">Uncharacterized protein</fullName>
    </submittedName>
</protein>
<dbReference type="OrthoDB" id="1797361at2759"/>
<accession>A0A7G2RLZ8</accession>
<feature type="compositionally biased region" description="Polar residues" evidence="1">
    <location>
        <begin position="57"/>
        <end position="67"/>
    </location>
</feature>
<organism evidence="2 3">
    <name type="scientific">Beta vulgaris subsp. vulgaris</name>
    <name type="common">Beet</name>
    <dbReference type="NCBI Taxonomy" id="3555"/>
    <lineage>
        <taxon>Eukaryota</taxon>
        <taxon>Viridiplantae</taxon>
        <taxon>Streptophyta</taxon>
        <taxon>Embryophyta</taxon>
        <taxon>Tracheophyta</taxon>
        <taxon>Spermatophyta</taxon>
        <taxon>Magnoliopsida</taxon>
        <taxon>eudicotyledons</taxon>
        <taxon>Gunneridae</taxon>
        <taxon>Pentapetalae</taxon>
        <taxon>Caryophyllales</taxon>
        <taxon>Chenopodiaceae</taxon>
        <taxon>Betoideae</taxon>
        <taxon>Beta</taxon>
    </lineage>
</organism>
<dbReference type="AlphaFoldDB" id="A0A7G2RLZ8"/>